<keyword evidence="3 5" id="KW-0456">Lyase</keyword>
<gene>
    <name evidence="5" type="primary">hisB</name>
    <name evidence="5" type="ORF">trycra_18</name>
    <name evidence="4" type="ORF">trycra_59</name>
</gene>
<protein>
    <submittedName>
        <fullName evidence="5">Imidazoleglycerol-phosphate dehydratase</fullName>
        <ecNumber evidence="5">4.2.1.19</ecNumber>
    </submittedName>
</protein>
<keyword evidence="6" id="KW-1185">Reference proteome</keyword>
<dbReference type="PANTHER" id="PTHR23133:SF2">
    <property type="entry name" value="IMIDAZOLEGLYCEROL-PHOSPHATE DEHYDRATASE"/>
    <property type="match status" value="1"/>
</dbReference>
<dbReference type="EMBL" id="NXGP01000038">
    <property type="protein sequence ID" value="PIM95794.1"/>
    <property type="molecule type" value="Genomic_DNA"/>
</dbReference>
<dbReference type="EC" id="4.2.1.19" evidence="5"/>
<evidence type="ECO:0000256" key="1">
    <source>
        <dbReference type="ARBA" id="ARBA00022605"/>
    </source>
</evidence>
<reference evidence="5 6" key="1">
    <citation type="submission" date="2017-09" db="EMBL/GenBank/DDBJ databases">
        <authorList>
            <person name="Campbell M.A."/>
            <person name="Lukasik P."/>
            <person name="Simon C."/>
            <person name="McCutcheon J.P."/>
        </authorList>
    </citation>
    <scope>NUCLEOTIDE SEQUENCE [LARGE SCALE GENOMIC DNA]</scope>
    <source>
        <strain evidence="5 6">TRYCRA</strain>
    </source>
</reference>
<evidence type="ECO:0000313" key="4">
    <source>
        <dbReference type="EMBL" id="PIM95794.1"/>
    </source>
</evidence>
<organism evidence="5 6">
    <name type="scientific">Candidatus Hodgkinia cicadicola</name>
    <dbReference type="NCBI Taxonomy" id="573658"/>
    <lineage>
        <taxon>Bacteria</taxon>
        <taxon>Pseudomonadati</taxon>
        <taxon>Pseudomonadota</taxon>
        <taxon>Alphaproteobacteria</taxon>
        <taxon>Hyphomicrobiales</taxon>
        <taxon>Candidatus Hodgkinia</taxon>
    </lineage>
</organism>
<comment type="caution">
    <text evidence="5">The sequence shown here is derived from an EMBL/GenBank/DDBJ whole genome shotgun (WGS) entry which is preliminary data.</text>
</comment>
<accession>A0ABX4MGW6</accession>
<evidence type="ECO:0000313" key="6">
    <source>
        <dbReference type="Proteomes" id="UP000228979"/>
    </source>
</evidence>
<evidence type="ECO:0000313" key="5">
    <source>
        <dbReference type="EMBL" id="PIM95989.1"/>
    </source>
</evidence>
<evidence type="ECO:0000256" key="2">
    <source>
        <dbReference type="ARBA" id="ARBA00023102"/>
    </source>
</evidence>
<name>A0ABX4MGW6_9HYPH</name>
<dbReference type="Pfam" id="PF00475">
    <property type="entry name" value="IGPD"/>
    <property type="match status" value="1"/>
</dbReference>
<proteinExistence type="predicted"/>
<dbReference type="Gene3D" id="3.30.230.40">
    <property type="entry name" value="Imidazole glycerol phosphate dehydratase, domain 1"/>
    <property type="match status" value="2"/>
</dbReference>
<dbReference type="GO" id="GO:0004424">
    <property type="term" value="F:imidazoleglycerol-phosphate dehydratase activity"/>
    <property type="evidence" value="ECO:0007669"/>
    <property type="project" value="UniProtKB-EC"/>
</dbReference>
<dbReference type="InterPro" id="IPR038494">
    <property type="entry name" value="IGPD_sf"/>
</dbReference>
<sequence>MYNYTIRRTTLETDIVGSICHSNNIGVIKTGIPFLNHILSQWSTYSELCLKLHCNGDITTDYHHTFEDIGIVLGMLMHNIIIKNNLFRYSYAIVPMDGTLVRCCIDLSGRPGLYWTNNTRRNLFNPTLELIYALLNSLVLNSRINIHIDIIKFDSMHHVAEAIFKSFGVCLFHSINSIQNMNSTKGCPIIYWN</sequence>
<dbReference type="InterPro" id="IPR020568">
    <property type="entry name" value="Ribosomal_Su5_D2-typ_SF"/>
</dbReference>
<dbReference type="InterPro" id="IPR000807">
    <property type="entry name" value="ImidazoleglycerolP_deHydtase"/>
</dbReference>
<dbReference type="PANTHER" id="PTHR23133">
    <property type="entry name" value="IMIDAZOLEGLYCEROL-PHOSPHATE DEHYDRATASE HIS7"/>
    <property type="match status" value="1"/>
</dbReference>
<dbReference type="Proteomes" id="UP000228979">
    <property type="component" value="Unassembled WGS sequence"/>
</dbReference>
<keyword evidence="1" id="KW-0028">Amino-acid biosynthesis</keyword>
<keyword evidence="2" id="KW-0368">Histidine biosynthesis</keyword>
<evidence type="ECO:0000256" key="3">
    <source>
        <dbReference type="ARBA" id="ARBA00023239"/>
    </source>
</evidence>
<dbReference type="SUPFAM" id="SSF54211">
    <property type="entry name" value="Ribosomal protein S5 domain 2-like"/>
    <property type="match status" value="2"/>
</dbReference>
<dbReference type="EMBL" id="NXGP01000004">
    <property type="protein sequence ID" value="PIM95989.1"/>
    <property type="molecule type" value="Genomic_DNA"/>
</dbReference>